<sequence>MEKSIYNSAQEEQFWTRRYEQGTTGWNIGYPAPPITEYFDQVADKSARILIPGAGNAYEAEYLYRQGFENVFVLDIARPPLDALKERFPDFPEEQLLHANSFEHRGQYDYVVEQTFFCSFPPLPENRRAYAQHVSELLRPGGKLVGVWFSFPLTGDLEQRPFGGSKAEYLSYFEPLFRVHTFEECYNSIKPRRGNELFGIFIKA</sequence>
<dbReference type="CDD" id="cd02440">
    <property type="entry name" value="AdoMet_MTases"/>
    <property type="match status" value="1"/>
</dbReference>
<dbReference type="AlphaFoldDB" id="A0A2D0NIR7"/>
<name>A0A2D0NIR7_FLAN2</name>
<organism evidence="5 6">
    <name type="scientific">Flavilitoribacter nigricans (strain ATCC 23147 / DSM 23189 / NBRC 102662 / NCIMB 1420 / SS-2)</name>
    <name type="common">Lewinella nigricans</name>
    <dbReference type="NCBI Taxonomy" id="1122177"/>
    <lineage>
        <taxon>Bacteria</taxon>
        <taxon>Pseudomonadati</taxon>
        <taxon>Bacteroidota</taxon>
        <taxon>Saprospiria</taxon>
        <taxon>Saprospirales</taxon>
        <taxon>Lewinellaceae</taxon>
        <taxon>Flavilitoribacter</taxon>
    </lineage>
</organism>
<keyword evidence="2 5" id="KW-0489">Methyltransferase</keyword>
<evidence type="ECO:0000313" key="6">
    <source>
        <dbReference type="Proteomes" id="UP000223913"/>
    </source>
</evidence>
<dbReference type="GO" id="GO:0032259">
    <property type="term" value="P:methylation"/>
    <property type="evidence" value="ECO:0007669"/>
    <property type="project" value="UniProtKB-KW"/>
</dbReference>
<dbReference type="Pfam" id="PF05724">
    <property type="entry name" value="TPMT"/>
    <property type="match status" value="1"/>
</dbReference>
<dbReference type="RefSeq" id="WP_099148458.1">
    <property type="nucleotide sequence ID" value="NZ_PDUD01000002.1"/>
</dbReference>
<protein>
    <submittedName>
        <fullName evidence="5">SAM-dependent methyltransferase</fullName>
    </submittedName>
</protein>
<evidence type="ECO:0000256" key="3">
    <source>
        <dbReference type="ARBA" id="ARBA00022679"/>
    </source>
</evidence>
<keyword evidence="1" id="KW-0597">Phosphoprotein</keyword>
<dbReference type="OrthoDB" id="9778208at2"/>
<dbReference type="PANTHER" id="PTHR32183:SF6">
    <property type="entry name" value="CYSTEINE SULFINATE DESULFINASE_CYSTEINE DESULFURASE AND RELATED ENZYMES"/>
    <property type="match status" value="1"/>
</dbReference>
<accession>A0A2D0NIR7</accession>
<keyword evidence="3 5" id="KW-0808">Transferase</keyword>
<keyword evidence="6" id="KW-1185">Reference proteome</keyword>
<dbReference type="PANTHER" id="PTHR32183">
    <property type="match status" value="1"/>
</dbReference>
<keyword evidence="4" id="KW-0949">S-adenosyl-L-methionine</keyword>
<dbReference type="Proteomes" id="UP000223913">
    <property type="component" value="Unassembled WGS sequence"/>
</dbReference>
<dbReference type="InterPro" id="IPR008854">
    <property type="entry name" value="TPMT"/>
</dbReference>
<gene>
    <name evidence="5" type="ORF">CRP01_02735</name>
</gene>
<dbReference type="PROSITE" id="PS51585">
    <property type="entry name" value="SAM_MT_TPMT"/>
    <property type="match status" value="1"/>
</dbReference>
<proteinExistence type="predicted"/>
<evidence type="ECO:0000256" key="1">
    <source>
        <dbReference type="ARBA" id="ARBA00022553"/>
    </source>
</evidence>
<dbReference type="SUPFAM" id="SSF53335">
    <property type="entry name" value="S-adenosyl-L-methionine-dependent methyltransferases"/>
    <property type="match status" value="1"/>
</dbReference>
<evidence type="ECO:0000256" key="2">
    <source>
        <dbReference type="ARBA" id="ARBA00022603"/>
    </source>
</evidence>
<dbReference type="Gene3D" id="3.40.50.150">
    <property type="entry name" value="Vaccinia Virus protein VP39"/>
    <property type="match status" value="1"/>
</dbReference>
<reference evidence="5 6" key="1">
    <citation type="submission" date="2017-10" db="EMBL/GenBank/DDBJ databases">
        <title>The draft genome sequence of Lewinella nigricans NBRC 102662.</title>
        <authorList>
            <person name="Wang K."/>
        </authorList>
    </citation>
    <scope>NUCLEOTIDE SEQUENCE [LARGE SCALE GENOMIC DNA]</scope>
    <source>
        <strain evidence="5 6">NBRC 102662</strain>
    </source>
</reference>
<dbReference type="EMBL" id="PDUD01000002">
    <property type="protein sequence ID" value="PHN08256.1"/>
    <property type="molecule type" value="Genomic_DNA"/>
</dbReference>
<evidence type="ECO:0000313" key="5">
    <source>
        <dbReference type="EMBL" id="PHN08256.1"/>
    </source>
</evidence>
<dbReference type="GO" id="GO:0008757">
    <property type="term" value="F:S-adenosylmethionine-dependent methyltransferase activity"/>
    <property type="evidence" value="ECO:0007669"/>
    <property type="project" value="InterPro"/>
</dbReference>
<evidence type="ECO:0000256" key="4">
    <source>
        <dbReference type="ARBA" id="ARBA00022691"/>
    </source>
</evidence>
<comment type="caution">
    <text evidence="5">The sequence shown here is derived from an EMBL/GenBank/DDBJ whole genome shotgun (WGS) entry which is preliminary data.</text>
</comment>
<dbReference type="InterPro" id="IPR029063">
    <property type="entry name" value="SAM-dependent_MTases_sf"/>
</dbReference>